<evidence type="ECO:0000256" key="2">
    <source>
        <dbReference type="ARBA" id="ARBA00007240"/>
    </source>
</evidence>
<dbReference type="AlphaFoldDB" id="A0A167MLS2"/>
<keyword evidence="6" id="KW-1185">Reference proteome</keyword>
<comment type="similarity">
    <text evidence="2">Belongs to the glycosyl hydrolases 36 family.</text>
</comment>
<evidence type="ECO:0000313" key="6">
    <source>
        <dbReference type="Proteomes" id="UP000076738"/>
    </source>
</evidence>
<dbReference type="OrthoDB" id="4664297at2759"/>
<reference evidence="5 6" key="1">
    <citation type="journal article" date="2016" name="Mol. Biol. Evol.">
        <title>Comparative Genomics of Early-Diverging Mushroom-Forming Fungi Provides Insights into the Origins of Lignocellulose Decay Capabilities.</title>
        <authorList>
            <person name="Nagy L.G."/>
            <person name="Riley R."/>
            <person name="Tritt A."/>
            <person name="Adam C."/>
            <person name="Daum C."/>
            <person name="Floudas D."/>
            <person name="Sun H."/>
            <person name="Yadav J.S."/>
            <person name="Pangilinan J."/>
            <person name="Larsson K.H."/>
            <person name="Matsuura K."/>
            <person name="Barry K."/>
            <person name="Labutti K."/>
            <person name="Kuo R."/>
            <person name="Ohm R.A."/>
            <person name="Bhattacharya S.S."/>
            <person name="Shirouzu T."/>
            <person name="Yoshinaga Y."/>
            <person name="Martin F.M."/>
            <person name="Grigoriev I.V."/>
            <person name="Hibbett D.S."/>
        </authorList>
    </citation>
    <scope>NUCLEOTIDE SEQUENCE [LARGE SCALE GENOMIC DNA]</scope>
    <source>
        <strain evidence="5 6">TUFC12733</strain>
    </source>
</reference>
<dbReference type="PANTHER" id="PTHR31268">
    <property type="match status" value="1"/>
</dbReference>
<name>A0A167MLS2_CALVF</name>
<protein>
    <submittedName>
        <fullName evidence="5">Glycoside hydrolase family 36 protein</fullName>
    </submittedName>
</protein>
<dbReference type="InterPro" id="IPR008811">
    <property type="entry name" value="Glycosyl_hydrolases_36"/>
</dbReference>
<dbReference type="GO" id="GO:0047274">
    <property type="term" value="F:galactinol-sucrose galactosyltransferase activity"/>
    <property type="evidence" value="ECO:0007669"/>
    <property type="project" value="UniProtKB-EC"/>
</dbReference>
<dbReference type="Gene3D" id="3.20.20.70">
    <property type="entry name" value="Aldolase class I"/>
    <property type="match status" value="1"/>
</dbReference>
<gene>
    <name evidence="5" type="ORF">CALVIDRAFT_563494</name>
</gene>
<keyword evidence="3" id="KW-0119">Carbohydrate metabolism</keyword>
<evidence type="ECO:0000313" key="5">
    <source>
        <dbReference type="EMBL" id="KZO96851.1"/>
    </source>
</evidence>
<dbReference type="STRING" id="1330018.A0A167MLS2"/>
<comment type="catalytic activity">
    <reaction evidence="4">
        <text>alpha-D-galactosyl-(1-&gt;3)-1D-myo-inositol + sucrose = raffinose + myo-inositol</text>
        <dbReference type="Rhea" id="RHEA:20161"/>
        <dbReference type="ChEBI" id="CHEBI:16634"/>
        <dbReference type="ChEBI" id="CHEBI:17268"/>
        <dbReference type="ChEBI" id="CHEBI:17505"/>
        <dbReference type="ChEBI" id="CHEBI:17992"/>
        <dbReference type="EC" id="2.4.1.82"/>
    </reaction>
</comment>
<evidence type="ECO:0000256" key="3">
    <source>
        <dbReference type="ARBA" id="ARBA00023277"/>
    </source>
</evidence>
<dbReference type="SUPFAM" id="SSF51445">
    <property type="entry name" value="(Trans)glycosidases"/>
    <property type="match status" value="1"/>
</dbReference>
<sequence length="781" mass="85096">MTVSVLKDVFSGFEEAKAKVETVSLSASSSDCYALVFELKSSKSGEIDQFPLGEVGGKGAKAIRLSQDKVWWLFPHPDLSLPDNANTQFVLLQLANSKYKYAAILPITTPAYMGTLRSKDGHVVARFERDSGKGGEGKVVVCLGNDLMSVVRGAADGMREIRGWGNGVLDYVVEGVQKMMGDGGQGTIFSDTLTYCTWNSLFPVPRTTTSILKTLTSLKANHIHPTTLLIDDAWQSINDSGEKYTRLRHLTSFEAWSKFMDGMHGGLKAFVSKVKEDYGLERVGVWHTISGYWQGIDPESFKNKYRIVKVTLGDYPGPWEGTGFQYYVPHPESVHDFFDAYYKFLSSCGITFTKCDNVASLESLVSAREVRWEATGEEVLGEQIDMPTLRLNARQAVKDAAEKYFGGSEEGRVIWCMEMSSRIYLGKEVGGSTGARMICRNSDDYFPDIMDSHRYHVYANVLNGIFTSQLNVVPDLDMFQSHAYIPEGEDVEKFSTEGTSAQAEYHAALRSVANGPVTLTDVAGHTDPTVLAKLLGKSSKTGRSIALQAKKAFTVSGAVFDDLLGEGTGKGLKVYSEGQYGGGLIGVWNVRSKEGTVKDELTFDDVLPLTSPSYERTKYAVYSFKTSTAFLADKETSIVTPSSAPIQLDPFGFDIFTIVPFLTSARCSIACLGLTDKYNPLAALVGPPVFVDDAPATFGATFKCVGYVSFVLKRLAGAGAGETGSGAIKVTVDGKSLAEGNVKRRWASEEVGEIVTVDFTGMLRDDPSADADVYEVVLEVV</sequence>
<keyword evidence="5" id="KW-0378">Hydrolase</keyword>
<dbReference type="Proteomes" id="UP000076738">
    <property type="component" value="Unassembled WGS sequence"/>
</dbReference>
<accession>A0A167MLS2</accession>
<dbReference type="GO" id="GO:0004557">
    <property type="term" value="F:alpha-galactosidase activity"/>
    <property type="evidence" value="ECO:0007669"/>
    <property type="project" value="UniProtKB-EC"/>
</dbReference>
<dbReference type="Pfam" id="PF05691">
    <property type="entry name" value="Raffinose_syn"/>
    <property type="match status" value="1"/>
</dbReference>
<dbReference type="PANTHER" id="PTHR31268:SF32">
    <property type="entry name" value="GALACTINOL--SUCROSE GALACTOSYLTRANSFERASE 2-RELATED"/>
    <property type="match status" value="1"/>
</dbReference>
<evidence type="ECO:0000256" key="1">
    <source>
        <dbReference type="ARBA" id="ARBA00001255"/>
    </source>
</evidence>
<proteinExistence type="inferred from homology"/>
<dbReference type="InterPro" id="IPR013785">
    <property type="entry name" value="Aldolase_TIM"/>
</dbReference>
<evidence type="ECO:0000256" key="4">
    <source>
        <dbReference type="ARBA" id="ARBA00049426"/>
    </source>
</evidence>
<comment type="catalytic activity">
    <reaction evidence="1">
        <text>Hydrolysis of terminal, non-reducing alpha-D-galactose residues in alpha-D-galactosides, including galactose oligosaccharides, galactomannans and galactolipids.</text>
        <dbReference type="EC" id="3.2.1.22"/>
    </reaction>
</comment>
<organism evidence="5 6">
    <name type="scientific">Calocera viscosa (strain TUFC12733)</name>
    <dbReference type="NCBI Taxonomy" id="1330018"/>
    <lineage>
        <taxon>Eukaryota</taxon>
        <taxon>Fungi</taxon>
        <taxon>Dikarya</taxon>
        <taxon>Basidiomycota</taxon>
        <taxon>Agaricomycotina</taxon>
        <taxon>Dacrymycetes</taxon>
        <taxon>Dacrymycetales</taxon>
        <taxon>Dacrymycetaceae</taxon>
        <taxon>Calocera</taxon>
    </lineage>
</organism>
<dbReference type="InterPro" id="IPR017853">
    <property type="entry name" value="GH"/>
</dbReference>
<dbReference type="EMBL" id="KV417282">
    <property type="protein sequence ID" value="KZO96851.1"/>
    <property type="molecule type" value="Genomic_DNA"/>
</dbReference>